<dbReference type="EMBL" id="LK391707">
    <property type="protein sequence ID" value="CDR93979.1"/>
    <property type="molecule type" value="Genomic_DNA"/>
</dbReference>
<feature type="compositionally biased region" description="Polar residues" evidence="1">
    <location>
        <begin position="1"/>
        <end position="21"/>
    </location>
</feature>
<dbReference type="VEuPathDB" id="PiroplasmaDB:BBBOND_0103010"/>
<dbReference type="AlphaFoldDB" id="A0A061D4U7"/>
<sequence length="146" mass="16602">MRSASSKPAGSCTQGKGQNRSLAADFVADNRTVRDRSTSFKESFYPKTDEKNTIPGADKGIPRKQGLALLPAQNPAQLDHSFKIFKILLHRHNENLERILKLTPDNRHIAYRSGQGCAGEQCDTRYCRRLPKFLRIRPDRRQVSHE</sequence>
<gene>
    <name evidence="2" type="ORF">BBBOND_0103010</name>
</gene>
<evidence type="ECO:0000256" key="1">
    <source>
        <dbReference type="SAM" id="MobiDB-lite"/>
    </source>
</evidence>
<protein>
    <submittedName>
        <fullName evidence="2">Uncharacterized protein</fullName>
    </submittedName>
</protein>
<name>A0A061D4U7_BABBI</name>
<feature type="region of interest" description="Disordered" evidence="1">
    <location>
        <begin position="1"/>
        <end position="60"/>
    </location>
</feature>
<dbReference type="Proteomes" id="UP000033188">
    <property type="component" value="Chromosome 1"/>
</dbReference>
<reference evidence="3" key="1">
    <citation type="journal article" date="2014" name="Nucleic Acids Res.">
        <title>The evolutionary dynamics of variant antigen genes in Babesia reveal a history of genomic innovation underlying host-parasite interaction.</title>
        <authorList>
            <person name="Jackson A.P."/>
            <person name="Otto T.D."/>
            <person name="Darby A."/>
            <person name="Ramaprasad A."/>
            <person name="Xia D."/>
            <person name="Echaide I.E."/>
            <person name="Farber M."/>
            <person name="Gahlot S."/>
            <person name="Gamble J."/>
            <person name="Gupta D."/>
            <person name="Gupta Y."/>
            <person name="Jackson L."/>
            <person name="Malandrin L."/>
            <person name="Malas T.B."/>
            <person name="Moussa E."/>
            <person name="Nair M."/>
            <person name="Reid A.J."/>
            <person name="Sanders M."/>
            <person name="Sharma J."/>
            <person name="Tracey A."/>
            <person name="Quail M.A."/>
            <person name="Weir W."/>
            <person name="Wastling J.M."/>
            <person name="Hall N."/>
            <person name="Willadsen P."/>
            <person name="Lingelbach K."/>
            <person name="Shiels B."/>
            <person name="Tait A."/>
            <person name="Berriman M."/>
            <person name="Allred D.R."/>
            <person name="Pain A."/>
        </authorList>
    </citation>
    <scope>NUCLEOTIDE SEQUENCE [LARGE SCALE GENOMIC DNA]</scope>
    <source>
        <strain evidence="3">Bond</strain>
    </source>
</reference>
<dbReference type="GeneID" id="24562520"/>
<proteinExistence type="predicted"/>
<dbReference type="RefSeq" id="XP_012766165.1">
    <property type="nucleotide sequence ID" value="XM_012910711.1"/>
</dbReference>
<accession>A0A061D4U7</accession>
<evidence type="ECO:0000313" key="3">
    <source>
        <dbReference type="Proteomes" id="UP000033188"/>
    </source>
</evidence>
<dbReference type="KEGG" id="bbig:BBBOND_0103010"/>
<organism evidence="2 3">
    <name type="scientific">Babesia bigemina</name>
    <dbReference type="NCBI Taxonomy" id="5866"/>
    <lineage>
        <taxon>Eukaryota</taxon>
        <taxon>Sar</taxon>
        <taxon>Alveolata</taxon>
        <taxon>Apicomplexa</taxon>
        <taxon>Aconoidasida</taxon>
        <taxon>Piroplasmida</taxon>
        <taxon>Babesiidae</taxon>
        <taxon>Babesia</taxon>
    </lineage>
</organism>
<keyword evidence="3" id="KW-1185">Reference proteome</keyword>
<evidence type="ECO:0000313" key="2">
    <source>
        <dbReference type="EMBL" id="CDR93979.1"/>
    </source>
</evidence>